<feature type="domain" description="Laminin EGF-like" evidence="14">
    <location>
        <begin position="999"/>
        <end position="1050"/>
    </location>
</feature>
<feature type="disulfide bond" evidence="12">
    <location>
        <begin position="1051"/>
        <end position="1063"/>
    </location>
</feature>
<feature type="disulfide bond" evidence="12">
    <location>
        <begin position="2796"/>
        <end position="2805"/>
    </location>
</feature>
<dbReference type="Pfam" id="PF23219">
    <property type="entry name" value="LAMB1"/>
    <property type="match status" value="2"/>
</dbReference>
<feature type="domain" description="Laminin EGF-like" evidence="14">
    <location>
        <begin position="1929"/>
        <end position="1991"/>
    </location>
</feature>
<feature type="disulfide bond" evidence="12">
    <location>
        <begin position="2101"/>
        <end position="2118"/>
    </location>
</feature>
<feature type="domain" description="Laminin EGF-like" evidence="14">
    <location>
        <begin position="2670"/>
        <end position="2731"/>
    </location>
</feature>
<keyword evidence="9 12" id="KW-1015">Disulfide bond</keyword>
<dbReference type="Pfam" id="PF00053">
    <property type="entry name" value="EGF_laminin"/>
    <property type="match status" value="17"/>
</dbReference>
<feature type="domain" description="Laminin EGF-like" evidence="14">
    <location>
        <begin position="434"/>
        <end position="500"/>
    </location>
</feature>
<feature type="domain" description="Laminin EGF-like" evidence="14">
    <location>
        <begin position="624"/>
        <end position="674"/>
    </location>
</feature>
<dbReference type="InterPro" id="IPR056863">
    <property type="entry name" value="LMN_ATRN_NET-like_EGF"/>
</dbReference>
<feature type="disulfide bond" evidence="12">
    <location>
        <begin position="2022"/>
        <end position="2031"/>
    </location>
</feature>
<keyword evidence="3" id="KW-0272">Extracellular matrix</keyword>
<feature type="disulfide bond" evidence="12">
    <location>
        <begin position="1023"/>
        <end position="1032"/>
    </location>
</feature>
<dbReference type="InterPro" id="IPR008211">
    <property type="entry name" value="Laminin_N"/>
</dbReference>
<feature type="domain" description="Laminin EGF-like" evidence="14">
    <location>
        <begin position="564"/>
        <end position="623"/>
    </location>
</feature>
<dbReference type="PROSITE" id="PS51117">
    <property type="entry name" value="LAMININ_NTER"/>
    <property type="match status" value="2"/>
</dbReference>
<feature type="disulfide bond" evidence="12">
    <location>
        <begin position="2436"/>
        <end position="2445"/>
    </location>
</feature>
<dbReference type="Gene3D" id="2.10.25.10">
    <property type="entry name" value="Laminin"/>
    <property type="match status" value="15"/>
</dbReference>
<feature type="domain" description="Laminin IV type B" evidence="15">
    <location>
        <begin position="714"/>
        <end position="922"/>
    </location>
</feature>
<evidence type="ECO:0000256" key="4">
    <source>
        <dbReference type="ARBA" id="ARBA00022729"/>
    </source>
</evidence>
<feature type="domain" description="Laminin EGF-like" evidence="14">
    <location>
        <begin position="2509"/>
        <end position="2558"/>
    </location>
</feature>
<feature type="domain" description="Laminin EGF-like" evidence="14">
    <location>
        <begin position="1865"/>
        <end position="1928"/>
    </location>
</feature>
<evidence type="ECO:0000259" key="14">
    <source>
        <dbReference type="PROSITE" id="PS50027"/>
    </source>
</evidence>
<feature type="disulfide bond" evidence="12">
    <location>
        <begin position="2415"/>
        <end position="2427"/>
    </location>
</feature>
<dbReference type="EMBL" id="WHWB01034618">
    <property type="protein sequence ID" value="KAJ7407096.1"/>
    <property type="molecule type" value="Genomic_DNA"/>
</dbReference>
<dbReference type="SUPFAM" id="SSF57196">
    <property type="entry name" value="EGF/Laminin"/>
    <property type="match status" value="19"/>
</dbReference>
<evidence type="ECO:0000259" key="15">
    <source>
        <dbReference type="PROSITE" id="PS51116"/>
    </source>
</evidence>
<dbReference type="Proteomes" id="UP001145742">
    <property type="component" value="Unassembled WGS sequence"/>
</dbReference>
<keyword evidence="6" id="KW-0084">Basement membrane</keyword>
<feature type="domain" description="Laminin IV type B" evidence="15">
    <location>
        <begin position="2138"/>
        <end position="2409"/>
    </location>
</feature>
<feature type="disulfide bond" evidence="12">
    <location>
        <begin position="949"/>
        <end position="958"/>
    </location>
</feature>
<feature type="coiled-coil region" evidence="13">
    <location>
        <begin position="3094"/>
        <end position="3149"/>
    </location>
</feature>
<evidence type="ECO:0000256" key="1">
    <source>
        <dbReference type="ARBA" id="ARBA00004302"/>
    </source>
</evidence>
<feature type="disulfide bond" evidence="12">
    <location>
        <begin position="466"/>
        <end position="475"/>
    </location>
</feature>
<feature type="disulfide bond" evidence="12">
    <location>
        <begin position="2417"/>
        <end position="2434"/>
    </location>
</feature>
<dbReference type="Pfam" id="PF00055">
    <property type="entry name" value="Laminin_N"/>
    <property type="match status" value="2"/>
</dbReference>
<name>A0ABQ9CQ71_9PASS</name>
<feature type="domain" description="Laminin N-terminal" evidence="16">
    <location>
        <begin position="193"/>
        <end position="433"/>
    </location>
</feature>
<evidence type="ECO:0000256" key="12">
    <source>
        <dbReference type="PROSITE-ProRule" id="PRU00460"/>
    </source>
</evidence>
<feature type="coiled-coil region" evidence="13">
    <location>
        <begin position="3204"/>
        <end position="3332"/>
    </location>
</feature>
<dbReference type="InterPro" id="IPR002049">
    <property type="entry name" value="LE_dom"/>
</dbReference>
<feature type="domain" description="Laminin EGF-like" evidence="14">
    <location>
        <begin position="2415"/>
        <end position="2462"/>
    </location>
</feature>
<evidence type="ECO:0008006" key="19">
    <source>
        <dbReference type="Google" id="ProtNLM"/>
    </source>
</evidence>
<dbReference type="InterPro" id="IPR056860">
    <property type="entry name" value="LAMB4_dom"/>
</dbReference>
<feature type="domain" description="Laminin EGF-like" evidence="14">
    <location>
        <begin position="2618"/>
        <end position="2669"/>
    </location>
</feature>
<evidence type="ECO:0000256" key="13">
    <source>
        <dbReference type="SAM" id="Coils"/>
    </source>
</evidence>
<feature type="coiled-coil region" evidence="13">
    <location>
        <begin position="2996"/>
        <end position="3023"/>
    </location>
</feature>
<reference evidence="17" key="1">
    <citation type="submission" date="2019-10" db="EMBL/GenBank/DDBJ databases">
        <authorList>
            <person name="Soares A.E.R."/>
            <person name="Aleixo A."/>
            <person name="Schneider P."/>
            <person name="Miyaki C.Y."/>
            <person name="Schneider M.P."/>
            <person name="Mello C."/>
            <person name="Vasconcelos A.T.R."/>
        </authorList>
    </citation>
    <scope>NUCLEOTIDE SEQUENCE</scope>
    <source>
        <tissue evidence="17">Muscle</tissue>
    </source>
</reference>
<accession>A0ABQ9CQ71</accession>
<feature type="disulfide bond" evidence="12">
    <location>
        <begin position="2099"/>
        <end position="2111"/>
    </location>
</feature>
<feature type="domain" description="Laminin EGF-like" evidence="14">
    <location>
        <begin position="1992"/>
        <end position="2051"/>
    </location>
</feature>
<evidence type="ECO:0000256" key="2">
    <source>
        <dbReference type="ARBA" id="ARBA00022525"/>
    </source>
</evidence>
<gene>
    <name evidence="17" type="ORF">WISP_128036</name>
</gene>
<feature type="disulfide bond" evidence="12">
    <location>
        <begin position="1894"/>
        <end position="1903"/>
    </location>
</feature>
<feature type="disulfide bond" evidence="12">
    <location>
        <begin position="1053"/>
        <end position="1070"/>
    </location>
</feature>
<evidence type="ECO:0000256" key="8">
    <source>
        <dbReference type="ARBA" id="ARBA00023054"/>
    </source>
</evidence>
<feature type="disulfide bond" evidence="12">
    <location>
        <begin position="2120"/>
        <end position="2129"/>
    </location>
</feature>
<dbReference type="PROSITE" id="PS50027">
    <property type="entry name" value="EGF_LAM_2"/>
    <property type="match status" value="17"/>
</dbReference>
<feature type="disulfide bond" evidence="12">
    <location>
        <begin position="2484"/>
        <end position="2493"/>
    </location>
</feature>
<comment type="caution">
    <text evidence="12">Lacks conserved residue(s) required for the propagation of feature annotation.</text>
</comment>
<feature type="disulfide bond" evidence="12">
    <location>
        <begin position="2775"/>
        <end position="2787"/>
    </location>
</feature>
<evidence type="ECO:0000256" key="7">
    <source>
        <dbReference type="ARBA" id="ARBA00022889"/>
    </source>
</evidence>
<dbReference type="InterPro" id="IPR000742">
    <property type="entry name" value="EGF"/>
</dbReference>
<feature type="domain" description="Laminin EGF-like" evidence="14">
    <location>
        <begin position="2775"/>
        <end position="2821"/>
    </location>
</feature>
<keyword evidence="10" id="KW-0325">Glycoprotein</keyword>
<feature type="disulfide bond" evidence="12">
    <location>
        <begin position="2670"/>
        <end position="2682"/>
    </location>
</feature>
<evidence type="ECO:0000256" key="9">
    <source>
        <dbReference type="ARBA" id="ARBA00023157"/>
    </source>
</evidence>
<evidence type="ECO:0000256" key="3">
    <source>
        <dbReference type="ARBA" id="ARBA00022530"/>
    </source>
</evidence>
<evidence type="ECO:0000256" key="11">
    <source>
        <dbReference type="ARBA" id="ARBA00023292"/>
    </source>
</evidence>
<comment type="subcellular location">
    <subcellularLocation>
        <location evidence="1">Secreted</location>
        <location evidence="1">Extracellular space</location>
        <location evidence="1">Extracellular matrix</location>
        <location evidence="1">Basement membrane</location>
    </subcellularLocation>
</comment>
<feature type="disulfide bond" evidence="12">
    <location>
        <begin position="594"/>
        <end position="603"/>
    </location>
</feature>
<evidence type="ECO:0000256" key="5">
    <source>
        <dbReference type="ARBA" id="ARBA00022737"/>
    </source>
</evidence>
<dbReference type="PROSITE" id="PS51116">
    <property type="entry name" value="LAMININ_IVB"/>
    <property type="match status" value="2"/>
</dbReference>
<feature type="disulfide bond" evidence="12">
    <location>
        <begin position="2699"/>
        <end position="2708"/>
    </location>
</feature>
<feature type="domain" description="Laminin EGF-like" evidence="14">
    <location>
        <begin position="2099"/>
        <end position="2144"/>
    </location>
</feature>
<feature type="disulfide bond" evidence="12">
    <location>
        <begin position="531"/>
        <end position="540"/>
    </location>
</feature>
<keyword evidence="7" id="KW-0130">Cell adhesion</keyword>
<dbReference type="Pfam" id="PF21199">
    <property type="entry name" value="LAMININ_IV_B"/>
    <property type="match status" value="3"/>
</dbReference>
<feature type="domain" description="Laminin N-terminal" evidence="16">
    <location>
        <begin position="1598"/>
        <end position="1864"/>
    </location>
</feature>
<dbReference type="InterPro" id="IPR056558">
    <property type="entry name" value="LAMB1-4_helical"/>
</dbReference>
<feature type="disulfide bond" evidence="12">
    <location>
        <begin position="1072"/>
        <end position="1081"/>
    </location>
</feature>
<evidence type="ECO:0000259" key="16">
    <source>
        <dbReference type="PROSITE" id="PS51117"/>
    </source>
</evidence>
<feature type="disulfide bond" evidence="12">
    <location>
        <begin position="930"/>
        <end position="947"/>
    </location>
</feature>
<dbReference type="CDD" id="cd22300">
    <property type="entry name" value="cc_LAMB1_C"/>
    <property type="match status" value="1"/>
</dbReference>
<dbReference type="PRINTS" id="PR00011">
    <property type="entry name" value="EGFLAMININ"/>
</dbReference>
<dbReference type="Pfam" id="PF24999">
    <property type="entry name" value="LAMB4"/>
    <property type="match status" value="1"/>
</dbReference>
<feature type="disulfide bond" evidence="12">
    <location>
        <begin position="2528"/>
        <end position="2537"/>
    </location>
</feature>
<feature type="domain" description="Laminin EGF-like" evidence="14">
    <location>
        <begin position="501"/>
        <end position="563"/>
    </location>
</feature>
<proteinExistence type="predicted"/>
<dbReference type="PROSITE" id="PS01248">
    <property type="entry name" value="EGF_LAM_1"/>
    <property type="match status" value="9"/>
</dbReference>
<evidence type="ECO:0000313" key="18">
    <source>
        <dbReference type="Proteomes" id="UP001145742"/>
    </source>
</evidence>
<dbReference type="Pfam" id="PF24973">
    <property type="entry name" value="EGF_LMN_ATRN"/>
    <property type="match status" value="3"/>
</dbReference>
<dbReference type="Gene3D" id="2.170.300.10">
    <property type="entry name" value="Tie2 ligand-binding domain superfamily"/>
    <property type="match status" value="3"/>
</dbReference>
<dbReference type="Gene3D" id="2.60.120.260">
    <property type="entry name" value="Galactose-binding domain-like"/>
    <property type="match status" value="2"/>
</dbReference>
<dbReference type="PANTHER" id="PTHR10574:SF233">
    <property type="entry name" value="LAMININ SUBUNIT BETA-1"/>
    <property type="match status" value="1"/>
</dbReference>
<evidence type="ECO:0000256" key="10">
    <source>
        <dbReference type="ARBA" id="ARBA00023180"/>
    </source>
</evidence>
<dbReference type="SMART" id="SM00180">
    <property type="entry name" value="EGF_Lam"/>
    <property type="match status" value="20"/>
</dbReference>
<evidence type="ECO:0000313" key="17">
    <source>
        <dbReference type="EMBL" id="KAJ7407096.1"/>
    </source>
</evidence>
<dbReference type="InterPro" id="IPR050440">
    <property type="entry name" value="Laminin/Netrin_ECM"/>
</dbReference>
<dbReference type="PANTHER" id="PTHR10574">
    <property type="entry name" value="NETRIN/LAMININ-RELATED"/>
    <property type="match status" value="1"/>
</dbReference>
<protein>
    <recommendedName>
        <fullName evidence="19">Laminin subunit beta-4</fullName>
    </recommendedName>
</protein>
<sequence>MFCLDGGKDIAINSIKDTEVFKAHYPSKHSKDSEVPSGLMFTDTHSFDSALAAQGTGHKAPVNIFADARSRRSSQIKLLTGCRLGLILTYTLVPQGTRSLLQLKRKGLPLLASLSELCSFPAATLGCLEPSHRDMKMMNKNRAVKWHFGHAPTGMPQQPELLQGTLVPTDGERGGRCKDGVLIRPQHAQHDCDAGPCHPALGDLLQGRSKQLTASSTCGINSPQKYCIIGYLEAEQKCFLCDSRYPYNPYTQHSSHMIENVITTFEPERKQKWWQSENGIDQVSIRLDLETLFQFSHLILTFKTFRPAAMLVERSTDFGQTWKVFRYFAHDCAASFPNISSGPAKSVGDIICDSRYSDIEPSTEGEVVLKALDPSFEIENPYVPYIQELITLTNLRINFTKLHTLGDALLGRRHSDPLEKYYYAIYEMVVRGSCFCHGHASQCDSMQNLRGDVFHQSGMVHGRCICHHNTEGLSCQRCKDFYNDAPWRPAEGTEDNACKRCNCNGHASRCHFDMAMYQASGRVSGGVCEDCQDNTTGQHCDQCKRFFYQDPLKVISDPQACLPCNCDPEGTLHNGACESRTDPALGTVAGRCPCKENVEGARCDKCRANYYGLSGSDPLGCQPCNCDPSGSLPFSICDPATGRCLCQQFTMGQRCEKCLVGYWGLGNSLYGCSPCDCDIGGSQNNLCSPKDGQCKCLPNIVSRECNEPAPGYFFLPLDYYIYEAEHAKPLSGSAPLVQPSTLPRCDIYLQKQGYEFMIENGKIVLNRNKKRNVRKSGLEQGVMQFGQDSVPAVVFRQPSAGRAVTWTGPGFARVPSGAGLRFSINNIPFAMDFDITIRYEPQSLEDWLASVAIQPTGILSGQRCKNKLGLIPRIGSVENLCSEKDLDEYQKYHCIEIASEVGPHVLPEVCARLIVSMSARIHNGAVACKCNPQGSLNANCSKLGGQCQCKANVVGRCCDTCSAGSYGFGFHGCYGNQCDECPSGFYRNPSSPGVDCAPCPCNNNIDLTDPESCNKVTGECTKCLHNTHGANCQFCKPGYFGSALNQNCQMCQCHPEGTRQPRCDKATGACNCRAGVIGRFCDQCGRGFEKDFPSCRQCHLCFDQWDTEIAALAQTVQGLMRFAAKLEDKGGRMPSCDMRFKAFEDAISEIERILKHPILSLEALSDIRDFQGYLLQKVAQMDPHHSLPYEFPDLNKNLEDIGEEADLVYELLQQKIHLHQSFQHLNFKETISNIRKHFEVSLLAEQKTRGTTSVVRYSEYTRNHVLTMLDHQVLKASNVLQQLKMIKSPDIQNLNEKVESIRKMAEDSKLKGSQFIGQLETAKNQIEVDREITKEFIQKVKDFLLDESAPPEDIEKVANYVLQINLPLTPQELTRMLGKIQSIMNHCETYQLNNKRHIKREDAQTLLAEAQEANKAAKAVQPVDEINNKLKNVMKSQGHSKNTIIKLNEEIHGIRTQISQAENQVNKTNDELNDLSARQAEMEDEIATWQTKMLMNKNQATKARAEAEAAHKRAQTTENEFADIKRKYTILQEKLKAQGPPKVTLEKVKQLKEAAEKLAEETEKKIKRITGGVLTSITSDLEKKLQKLNQTKQDKAEQLRQLEEQVIAIKNEIMEQASKYATCKTWRRLIGHLTAIFNILMKGSRGEATIAPWIKSVMLAIVLFQEDKKCFICDSEDPFHETLNPDSHRIENVVTTFAPNRLKLWWQSENGLENVTIQLNLEAEFHFTHLIMTFKTFRPAAMLIERSSDFGQTWQVYRYFAYDCESSFPGISTGPMKKVDDIICDSRYSDIEPSTEGEVIYRVLDPAFRIEDPYSPRIQNLLKITNLRVKFVKLHTLGDNLLDSRMEIREKYYYAIYDMVVRGNCFCYGHASECAPVEGLDEEVEGMVHGHCMCRHNTKGLNCEQCMDFYHDLPWRPAEGRNSNACKKCNCNGHSSQCHFDMAVYMTTGNTSGGVCDDCQHNTMGHNCEQCKPFYFQHPERDLRDPDVCEPCNCDPAGSQNGGICDRYTDFSTGLIAGQCRCKLFVEGERCDLCKEGFYGLSADDPAGCQSSKLESSSPARAVPHTNSHHSTCGSLTLEMVNKPEHWGLSNDMDGCRPCDCDPGGALNNNCSSESGQCECRPHMFGRQCNQVEPGYYFISLDHYIYEAEEANLGPGVNIIERQYTPDRTPSWTGIGFVRVPEGAYLEFYVDNIPYSMEYDILIRYEPQETNDLSWMLNVCKSLQAIGFDCQSEEKEKNPPSSLLRAWQQLTAVNTEVQYLELPDQWEKAVINISRPGKIPTGSRCGNTVPDDDNQVVSLSPGSRYVVLPRPVCFEKGLNYTIRLELPQYSSVDTETENPYTLIDSLVLMPYCKSLDIFTVGGSGEDVVTNSVWETFQRYRCLENSRSVVKTPMTDVCKNIIFSISALLHETALSCQCDPQGSLSSVCDPNGGQCQCRPNVVGRQCDRCAPGTFGFGPSGCRPCECHLRGSYNTFCDVETGQCHCFPGVYGRQCDRCLPGFWGFPSCQPCHCNGHADDCNPYTGECLSCRDHTAGHNCERCQAGYYGDPILGSGDHCRPCPCPDGPESGRQFANGCYQDPITLQVVCVCSVGYIGSRCDECASGFFGSPDEVGGACQPCQCNNNIDTTDPESCDKRTGACLKCLYHTEGENCHLCKEGYYGSALQQDCRKCVCNYLGTVREDCEGSESCRCEVATGQCRCLPNVVGQTCDRCAPHTWRLASGAGCEQCDCDPVRSHGPACNEFTGQCQCMPGFGGRTCRECQELFWGDPSVECRACDCNPHGIQTPQCDRATGRCICNEGVEGPRCDKCSRGYSGFFPNCVPCHQCFALWDVIISELANRTQQFLDRANTLKITGVTGPYQQTLSTLEEKLSEIKTIVTQNPAAEPLKNIENLFEEAEKLTADVTVKIADIEENLSALAAKSNSTDTDLSALETDAKSLDRVVKELAEQLEFIKISDVRGALDSITKYYQMSLEAEERVNASTVHPDSAVELSAQTRQEVEDLINEKEAQFNAKQEEQSRLLDELAGKLQSLDLSEVAEKTCGTAPGASCAESECGGLSCRTEEGKKRCGGPGCEGLVSVAHNAWQKAMDFDRDILSALAEVEQLSRMVSEAKQRADEAKQNAQAVLLKTNATKEQVDRSNEDLRNLIKQIRDFLMQDSADLDSIEAVANEVLNMEMPSTPQQLQALTEDIRERVESLSDVEVILQQSAGDIARAEMLLEEAKKASKGATDVKVTADMVKAALEEAEKAQNAAEKAIKQADEDIKGTQDLLTSIASENAASAETLNNATLRLFALEKSVEDLKQKAATNSGSVDNLEDKIITAKQNAEEAKEVLNSELSGKYRTVEELIAKKTEETADARRKAGMLQDEAKALLAQANSKLQLLKDLENTYENNQKVLEDKAKQLVELEETVRSLLQTISQKVAVYSTCL</sequence>
<keyword evidence="18" id="KW-1185">Reference proteome</keyword>
<comment type="caution">
    <text evidence="17">The sequence shown here is derived from an EMBL/GenBank/DDBJ whole genome shotgun (WGS) entry which is preliminary data.</text>
</comment>
<feature type="domain" description="Laminin EGF-like" evidence="14">
    <location>
        <begin position="1051"/>
        <end position="1097"/>
    </location>
</feature>
<keyword evidence="8 13" id="KW-0175">Coiled coil</keyword>
<feature type="disulfide bond" evidence="12">
    <location>
        <begin position="646"/>
        <end position="655"/>
    </location>
</feature>
<feature type="coiled-coil region" evidence="13">
    <location>
        <begin position="3366"/>
        <end position="3417"/>
    </location>
</feature>
<feature type="disulfide bond" evidence="12">
    <location>
        <begin position="2642"/>
        <end position="2651"/>
    </location>
</feature>
<keyword evidence="11 12" id="KW-0424">Laminin EGF-like domain</keyword>
<feature type="disulfide bond" evidence="12">
    <location>
        <begin position="928"/>
        <end position="940"/>
    </location>
</feature>
<feature type="domain" description="Laminin EGF-like" evidence="14">
    <location>
        <begin position="2463"/>
        <end position="2508"/>
    </location>
</feature>
<feature type="disulfide bond" evidence="12">
    <location>
        <begin position="2463"/>
        <end position="2475"/>
    </location>
</feature>
<dbReference type="InterPro" id="IPR013015">
    <property type="entry name" value="Laminin_IV_B"/>
</dbReference>
<feature type="disulfide bond" evidence="12">
    <location>
        <begin position="2777"/>
        <end position="2794"/>
    </location>
</feature>
<dbReference type="SMART" id="SM00181">
    <property type="entry name" value="EGF"/>
    <property type="match status" value="12"/>
</dbReference>
<feature type="disulfide bond" evidence="12">
    <location>
        <begin position="658"/>
        <end position="672"/>
    </location>
</feature>
<evidence type="ECO:0000256" key="6">
    <source>
        <dbReference type="ARBA" id="ARBA00022869"/>
    </source>
</evidence>
<feature type="coiled-coil region" evidence="13">
    <location>
        <begin position="1444"/>
        <end position="1619"/>
    </location>
</feature>
<dbReference type="CDD" id="cd22301">
    <property type="entry name" value="cc_LAMB4_C"/>
    <property type="match status" value="1"/>
</dbReference>
<feature type="disulfide bond" evidence="12">
    <location>
        <begin position="2465"/>
        <end position="2482"/>
    </location>
</feature>
<dbReference type="SMART" id="SM00136">
    <property type="entry name" value="LamNT"/>
    <property type="match status" value="2"/>
</dbReference>
<keyword evidence="2" id="KW-0964">Secreted</keyword>
<feature type="domain" description="Laminin EGF-like" evidence="14">
    <location>
        <begin position="928"/>
        <end position="975"/>
    </location>
</feature>
<keyword evidence="5" id="KW-0677">Repeat</keyword>
<dbReference type="CDD" id="cd00055">
    <property type="entry name" value="EGF_Lam"/>
    <property type="match status" value="20"/>
</dbReference>
<feature type="disulfide bond" evidence="12">
    <location>
        <begin position="1959"/>
        <end position="1968"/>
    </location>
</feature>
<organism evidence="17 18">
    <name type="scientific">Willisornis vidua</name>
    <name type="common">Xingu scale-backed antbird</name>
    <dbReference type="NCBI Taxonomy" id="1566151"/>
    <lineage>
        <taxon>Eukaryota</taxon>
        <taxon>Metazoa</taxon>
        <taxon>Chordata</taxon>
        <taxon>Craniata</taxon>
        <taxon>Vertebrata</taxon>
        <taxon>Euteleostomi</taxon>
        <taxon>Archelosauria</taxon>
        <taxon>Archosauria</taxon>
        <taxon>Dinosauria</taxon>
        <taxon>Saurischia</taxon>
        <taxon>Theropoda</taxon>
        <taxon>Coelurosauria</taxon>
        <taxon>Aves</taxon>
        <taxon>Neognathae</taxon>
        <taxon>Neoaves</taxon>
        <taxon>Telluraves</taxon>
        <taxon>Australaves</taxon>
        <taxon>Passeriformes</taxon>
        <taxon>Thamnophilidae</taxon>
        <taxon>Willisornis</taxon>
    </lineage>
</organism>
<keyword evidence="4" id="KW-0732">Signal</keyword>